<dbReference type="PANTHER" id="PTHR46067:SF2">
    <property type="entry name" value="ACETYLTRANSFERASE, GNAT FAMILY PROTEIN, EXPRESSED"/>
    <property type="match status" value="1"/>
</dbReference>
<dbReference type="Gene3D" id="3.40.630.30">
    <property type="match status" value="1"/>
</dbReference>
<accession>A0A6P5FGB8</accession>
<dbReference type="RefSeq" id="XP_020092295.1">
    <property type="nucleotide sequence ID" value="XM_020236706.1"/>
</dbReference>
<evidence type="ECO:0000313" key="3">
    <source>
        <dbReference type="Proteomes" id="UP000515123"/>
    </source>
</evidence>
<dbReference type="InterPro" id="IPR000182">
    <property type="entry name" value="GNAT_dom"/>
</dbReference>
<reference evidence="3" key="1">
    <citation type="journal article" date="2015" name="Nat. Genet.">
        <title>The pineapple genome and the evolution of CAM photosynthesis.</title>
        <authorList>
            <person name="Ming R."/>
            <person name="VanBuren R."/>
            <person name="Wai C.M."/>
            <person name="Tang H."/>
            <person name="Schatz M.C."/>
            <person name="Bowers J.E."/>
            <person name="Lyons E."/>
            <person name="Wang M.L."/>
            <person name="Chen J."/>
            <person name="Biggers E."/>
            <person name="Zhang J."/>
            <person name="Huang L."/>
            <person name="Zhang L."/>
            <person name="Miao W."/>
            <person name="Zhang J."/>
            <person name="Ye Z."/>
            <person name="Miao C."/>
            <person name="Lin Z."/>
            <person name="Wang H."/>
            <person name="Zhou H."/>
            <person name="Yim W.C."/>
            <person name="Priest H.D."/>
            <person name="Zheng C."/>
            <person name="Woodhouse M."/>
            <person name="Edger P.P."/>
            <person name="Guyot R."/>
            <person name="Guo H.B."/>
            <person name="Guo H."/>
            <person name="Zheng G."/>
            <person name="Singh R."/>
            <person name="Sharma A."/>
            <person name="Min X."/>
            <person name="Zheng Y."/>
            <person name="Lee H."/>
            <person name="Gurtowski J."/>
            <person name="Sedlazeck F.J."/>
            <person name="Harkess A."/>
            <person name="McKain M.R."/>
            <person name="Liao Z."/>
            <person name="Fang J."/>
            <person name="Liu J."/>
            <person name="Zhang X."/>
            <person name="Zhang Q."/>
            <person name="Hu W."/>
            <person name="Qin Y."/>
            <person name="Wang K."/>
            <person name="Chen L.Y."/>
            <person name="Shirley N."/>
            <person name="Lin Y.R."/>
            <person name="Liu L.Y."/>
            <person name="Hernandez A.G."/>
            <person name="Wright C.L."/>
            <person name="Bulone V."/>
            <person name="Tuskan G.A."/>
            <person name="Heath K."/>
            <person name="Zee F."/>
            <person name="Moore P.H."/>
            <person name="Sunkar R."/>
            <person name="Leebens-Mack J.H."/>
            <person name="Mockler T."/>
            <person name="Bennetzen J.L."/>
            <person name="Freeling M."/>
            <person name="Sankoff D."/>
            <person name="Paterson A.H."/>
            <person name="Zhu X."/>
            <person name="Yang X."/>
            <person name="Smith J.A."/>
            <person name="Cushman J.C."/>
            <person name="Paull R.E."/>
            <person name="Yu Q."/>
        </authorList>
    </citation>
    <scope>NUCLEOTIDE SEQUENCE [LARGE SCALE GENOMIC DNA]</scope>
    <source>
        <strain evidence="3">cv. F153</strain>
    </source>
</reference>
<evidence type="ECO:0000313" key="4">
    <source>
        <dbReference type="RefSeq" id="XP_020092295.1"/>
    </source>
</evidence>
<evidence type="ECO:0000256" key="1">
    <source>
        <dbReference type="SAM" id="MobiDB-lite"/>
    </source>
</evidence>
<dbReference type="Proteomes" id="UP000515123">
    <property type="component" value="Linkage group 7"/>
</dbReference>
<feature type="compositionally biased region" description="Basic and acidic residues" evidence="1">
    <location>
        <begin position="55"/>
        <end position="64"/>
    </location>
</feature>
<protein>
    <submittedName>
        <fullName evidence="4">Uncharacterized protein LOC109712901</fullName>
    </submittedName>
</protein>
<dbReference type="OrthoDB" id="630895at2759"/>
<dbReference type="SUPFAM" id="SSF55729">
    <property type="entry name" value="Acyl-CoA N-acyltransferases (Nat)"/>
    <property type="match status" value="1"/>
</dbReference>
<dbReference type="PROSITE" id="PS51186">
    <property type="entry name" value="GNAT"/>
    <property type="match status" value="1"/>
</dbReference>
<proteinExistence type="predicted"/>
<dbReference type="GO" id="GO:0016747">
    <property type="term" value="F:acyltransferase activity, transferring groups other than amino-acyl groups"/>
    <property type="evidence" value="ECO:0007669"/>
    <property type="project" value="InterPro"/>
</dbReference>
<reference evidence="4" key="2">
    <citation type="submission" date="2025-08" db="UniProtKB">
        <authorList>
            <consortium name="RefSeq"/>
        </authorList>
    </citation>
    <scope>IDENTIFICATION</scope>
    <source>
        <tissue evidence="4">Leaf</tissue>
    </source>
</reference>
<feature type="region of interest" description="Disordered" evidence="1">
    <location>
        <begin position="55"/>
        <end position="75"/>
    </location>
</feature>
<dbReference type="Pfam" id="PF13302">
    <property type="entry name" value="Acetyltransf_3"/>
    <property type="match status" value="1"/>
</dbReference>
<keyword evidence="3" id="KW-1185">Reference proteome</keyword>
<gene>
    <name evidence="4" type="primary">LOC109712901</name>
</gene>
<dbReference type="GeneID" id="109712901"/>
<dbReference type="PANTHER" id="PTHR46067">
    <property type="entry name" value="ACYL-COA N-ACYLTRANSFERASES (NAT) SUPERFAMILY PROTEIN"/>
    <property type="match status" value="1"/>
</dbReference>
<sequence>MLPVECLTILSNPVEASSSPSLLLYPFLPRSPFLQTLPSHTHNHSTNYTLHKLKMEQSQEEPTKKPPPPLRSSPPAIILRRFEPSPSDATTLFSWASDPRVTRFLRRGPVPDSDAALRYITDHILPHPWYRAICVPPSDTPVGSISIKPGPVQEKNTRFRSASVGYRLAHAHWGRGIATAALRAVAAAAAFAEWLQLDRLKAVADVENLASQRVLEKAGFRREGVLRKYVRLKGEETRDVVMYSLLSTDDTNE</sequence>
<organism evidence="3 4">
    <name type="scientific">Ananas comosus</name>
    <name type="common">Pineapple</name>
    <name type="synonym">Ananas ananas</name>
    <dbReference type="NCBI Taxonomy" id="4615"/>
    <lineage>
        <taxon>Eukaryota</taxon>
        <taxon>Viridiplantae</taxon>
        <taxon>Streptophyta</taxon>
        <taxon>Embryophyta</taxon>
        <taxon>Tracheophyta</taxon>
        <taxon>Spermatophyta</taxon>
        <taxon>Magnoliopsida</taxon>
        <taxon>Liliopsida</taxon>
        <taxon>Poales</taxon>
        <taxon>Bromeliaceae</taxon>
        <taxon>Bromelioideae</taxon>
        <taxon>Ananas</taxon>
    </lineage>
</organism>
<evidence type="ECO:0000259" key="2">
    <source>
        <dbReference type="PROSITE" id="PS51186"/>
    </source>
</evidence>
<dbReference type="InterPro" id="IPR016181">
    <property type="entry name" value="Acyl_CoA_acyltransferase"/>
</dbReference>
<dbReference type="AlphaFoldDB" id="A0A6P5FGB8"/>
<name>A0A6P5FGB8_ANACO</name>
<feature type="domain" description="N-acetyltransferase" evidence="2">
    <location>
        <begin position="77"/>
        <end position="247"/>
    </location>
</feature>